<keyword evidence="2" id="KW-1185">Reference proteome</keyword>
<gene>
    <name evidence="1" type="ORF">dnm_019600</name>
</gene>
<evidence type="ECO:0000313" key="2">
    <source>
        <dbReference type="Proteomes" id="UP000663722"/>
    </source>
</evidence>
<dbReference type="KEGG" id="dmm:dnm_019600"/>
<dbReference type="EMBL" id="CP061800">
    <property type="protein sequence ID" value="QTA85943.1"/>
    <property type="molecule type" value="Genomic_DNA"/>
</dbReference>
<accession>A0A975BIH5</accession>
<evidence type="ECO:0000313" key="1">
    <source>
        <dbReference type="EMBL" id="QTA85943.1"/>
    </source>
</evidence>
<dbReference type="Proteomes" id="UP000663722">
    <property type="component" value="Chromosome"/>
</dbReference>
<dbReference type="AlphaFoldDB" id="A0A975BIH5"/>
<name>A0A975BIH5_9BACT</name>
<proteinExistence type="predicted"/>
<sequence length="53" mass="6170">MILLDMKQVPEQKFLYIFSCGRRRTPGIFSEEGSMIRGKSGFLFRADIKKLMV</sequence>
<protein>
    <submittedName>
        <fullName evidence="1">Uncharacterized protein</fullName>
    </submittedName>
</protein>
<reference evidence="1" key="1">
    <citation type="journal article" date="2021" name="Microb. Physiol.">
        <title>Proteogenomic Insights into the Physiology of Marine, Sulfate-Reducing, Filamentous Desulfonema limicola and Desulfonema magnum.</title>
        <authorList>
            <person name="Schnaars V."/>
            <person name="Wohlbrand L."/>
            <person name="Scheve S."/>
            <person name="Hinrichs C."/>
            <person name="Reinhardt R."/>
            <person name="Rabus R."/>
        </authorList>
    </citation>
    <scope>NUCLEOTIDE SEQUENCE</scope>
    <source>
        <strain evidence="1">4be13</strain>
    </source>
</reference>
<organism evidence="1 2">
    <name type="scientific">Desulfonema magnum</name>
    <dbReference type="NCBI Taxonomy" id="45655"/>
    <lineage>
        <taxon>Bacteria</taxon>
        <taxon>Pseudomonadati</taxon>
        <taxon>Thermodesulfobacteriota</taxon>
        <taxon>Desulfobacteria</taxon>
        <taxon>Desulfobacterales</taxon>
        <taxon>Desulfococcaceae</taxon>
        <taxon>Desulfonema</taxon>
    </lineage>
</organism>